<proteinExistence type="predicted"/>
<evidence type="ECO:0000313" key="3">
    <source>
        <dbReference type="EnsemblMetazoa" id="ASIC022106-PA"/>
    </source>
</evidence>
<dbReference type="Proteomes" id="UP000030765">
    <property type="component" value="Unassembled WGS sequence"/>
</dbReference>
<reference evidence="2 4" key="1">
    <citation type="journal article" date="2014" name="BMC Genomics">
        <title>Genome sequence of Anopheles sinensis provides insight into genetics basis of mosquito competence for malaria parasites.</title>
        <authorList>
            <person name="Zhou D."/>
            <person name="Zhang D."/>
            <person name="Ding G."/>
            <person name="Shi L."/>
            <person name="Hou Q."/>
            <person name="Ye Y."/>
            <person name="Xu Y."/>
            <person name="Zhou H."/>
            <person name="Xiong C."/>
            <person name="Li S."/>
            <person name="Yu J."/>
            <person name="Hong S."/>
            <person name="Yu X."/>
            <person name="Zou P."/>
            <person name="Chen C."/>
            <person name="Chang X."/>
            <person name="Wang W."/>
            <person name="Lv Y."/>
            <person name="Sun Y."/>
            <person name="Ma L."/>
            <person name="Shen B."/>
            <person name="Zhu C."/>
        </authorList>
    </citation>
    <scope>NUCLEOTIDE SEQUENCE [LARGE SCALE GENOMIC DNA]</scope>
</reference>
<evidence type="ECO:0000256" key="1">
    <source>
        <dbReference type="SAM" id="MobiDB-lite"/>
    </source>
</evidence>
<feature type="region of interest" description="Disordered" evidence="1">
    <location>
        <begin position="39"/>
        <end position="68"/>
    </location>
</feature>
<dbReference type="VEuPathDB" id="VectorBase:ASIC022106"/>
<evidence type="ECO:0000313" key="2">
    <source>
        <dbReference type="EMBL" id="KFB53728.1"/>
    </source>
</evidence>
<dbReference type="EnsemblMetazoa" id="ASIC022106-RA">
    <property type="protein sequence ID" value="ASIC022106-PA"/>
    <property type="gene ID" value="ASIC022106"/>
</dbReference>
<organism evidence="2">
    <name type="scientific">Anopheles sinensis</name>
    <name type="common">Mosquito</name>
    <dbReference type="NCBI Taxonomy" id="74873"/>
    <lineage>
        <taxon>Eukaryota</taxon>
        <taxon>Metazoa</taxon>
        <taxon>Ecdysozoa</taxon>
        <taxon>Arthropoda</taxon>
        <taxon>Hexapoda</taxon>
        <taxon>Insecta</taxon>
        <taxon>Pterygota</taxon>
        <taxon>Neoptera</taxon>
        <taxon>Endopterygota</taxon>
        <taxon>Diptera</taxon>
        <taxon>Nematocera</taxon>
        <taxon>Culicoidea</taxon>
        <taxon>Culicidae</taxon>
        <taxon>Anophelinae</taxon>
        <taxon>Anopheles</taxon>
    </lineage>
</organism>
<evidence type="ECO:0000313" key="4">
    <source>
        <dbReference type="Proteomes" id="UP000030765"/>
    </source>
</evidence>
<dbReference type="EMBL" id="KE525421">
    <property type="protein sequence ID" value="KFB53728.1"/>
    <property type="molecule type" value="Genomic_DNA"/>
</dbReference>
<sequence>MLVSAVYAVLLAEEMEKFFVSGELLHGRCCYAENVRYDSTVPSGSGRRDTRLPAVPTPDSRPKSSRVVQKKRLLKKSASFSICRLLHVPVRCLPLRLHAGPAPGD</sequence>
<accession>A0A084WU34</accession>
<gene>
    <name evidence="2" type="ORF">ZHAS_00022106</name>
</gene>
<protein>
    <submittedName>
        <fullName evidence="2 3">Uncharacterized protein</fullName>
    </submittedName>
</protein>
<dbReference type="AlphaFoldDB" id="A0A084WU34"/>
<dbReference type="EMBL" id="ATLV01026995">
    <property type="status" value="NOT_ANNOTATED_CDS"/>
    <property type="molecule type" value="Genomic_DNA"/>
</dbReference>
<name>A0A084WU34_ANOSI</name>
<reference evidence="3" key="2">
    <citation type="submission" date="2020-05" db="UniProtKB">
        <authorList>
            <consortium name="EnsemblMetazoa"/>
        </authorList>
    </citation>
    <scope>IDENTIFICATION</scope>
</reference>
<keyword evidence="4" id="KW-1185">Reference proteome</keyword>